<comment type="caution">
    <text evidence="6">The sequence shown here is derived from an EMBL/GenBank/DDBJ whole genome shotgun (WGS) entry which is preliminary data.</text>
</comment>
<dbReference type="Pfam" id="PF13185">
    <property type="entry name" value="GAF_2"/>
    <property type="match status" value="1"/>
</dbReference>
<evidence type="ECO:0000259" key="5">
    <source>
        <dbReference type="PROSITE" id="PS50921"/>
    </source>
</evidence>
<accession>A0A9X2VFY9</accession>
<evidence type="ECO:0000256" key="2">
    <source>
        <dbReference type="ARBA" id="ARBA00022777"/>
    </source>
</evidence>
<sequence length="240" mass="25936">MNDDLPLADELAAVTARMWGLLLSHETLGTVLGLVTSLAKGAIPGTIGAGVSLVDPKGHRTSTSATDAVVLRADALQYELDEGPCLTAWETRTLVRVDDLDHDRRWPRWTRAARPLGMRASLSAPLVTEDDALGALKVYAAPPNAYGEREEHLLTLFAAQAAVLVANVRTVEAAQRVGDELRRAFRSRDQIAMAKGVLMARHGSDENTAFAALADLARRQRKTLHDVAQSLLRTTSEAGR</sequence>
<gene>
    <name evidence="6" type="ORF">NZH93_03520</name>
</gene>
<reference evidence="6" key="1">
    <citation type="submission" date="2022-08" db="EMBL/GenBank/DDBJ databases">
        <authorList>
            <person name="Tistechok S."/>
            <person name="Samborskyy M."/>
            <person name="Roman I."/>
        </authorList>
    </citation>
    <scope>NUCLEOTIDE SEQUENCE</scope>
    <source>
        <strain evidence="6">DSM 103496</strain>
    </source>
</reference>
<keyword evidence="4" id="KW-0804">Transcription</keyword>
<dbReference type="SUPFAM" id="SSF52172">
    <property type="entry name" value="CheY-like"/>
    <property type="match status" value="1"/>
</dbReference>
<dbReference type="Pfam" id="PF03861">
    <property type="entry name" value="ANTAR"/>
    <property type="match status" value="1"/>
</dbReference>
<dbReference type="InterPro" id="IPR005561">
    <property type="entry name" value="ANTAR"/>
</dbReference>
<dbReference type="RefSeq" id="WP_259621409.1">
    <property type="nucleotide sequence ID" value="NZ_JANYMP010000001.1"/>
</dbReference>
<dbReference type="InterPro" id="IPR003018">
    <property type="entry name" value="GAF"/>
</dbReference>
<dbReference type="GO" id="GO:0003723">
    <property type="term" value="F:RNA binding"/>
    <property type="evidence" value="ECO:0007669"/>
    <property type="project" value="InterPro"/>
</dbReference>
<evidence type="ECO:0000313" key="7">
    <source>
        <dbReference type="Proteomes" id="UP001141259"/>
    </source>
</evidence>
<dbReference type="SMART" id="SM00065">
    <property type="entry name" value="GAF"/>
    <property type="match status" value="1"/>
</dbReference>
<dbReference type="SUPFAM" id="SSF55781">
    <property type="entry name" value="GAF domain-like"/>
    <property type="match status" value="1"/>
</dbReference>
<feature type="domain" description="ANTAR" evidence="5">
    <location>
        <begin position="171"/>
        <end position="232"/>
    </location>
</feature>
<dbReference type="Gene3D" id="1.10.10.10">
    <property type="entry name" value="Winged helix-like DNA-binding domain superfamily/Winged helix DNA-binding domain"/>
    <property type="match status" value="1"/>
</dbReference>
<dbReference type="SMART" id="SM01012">
    <property type="entry name" value="ANTAR"/>
    <property type="match status" value="1"/>
</dbReference>
<evidence type="ECO:0000313" key="6">
    <source>
        <dbReference type="EMBL" id="MCS7475911.1"/>
    </source>
</evidence>
<organism evidence="6 7">
    <name type="scientific">Umezawaea endophytica</name>
    <dbReference type="NCBI Taxonomy" id="1654476"/>
    <lineage>
        <taxon>Bacteria</taxon>
        <taxon>Bacillati</taxon>
        <taxon>Actinomycetota</taxon>
        <taxon>Actinomycetes</taxon>
        <taxon>Pseudonocardiales</taxon>
        <taxon>Pseudonocardiaceae</taxon>
        <taxon>Umezawaea</taxon>
    </lineage>
</organism>
<dbReference type="GO" id="GO:0016301">
    <property type="term" value="F:kinase activity"/>
    <property type="evidence" value="ECO:0007669"/>
    <property type="project" value="UniProtKB-KW"/>
</dbReference>
<proteinExistence type="predicted"/>
<dbReference type="InterPro" id="IPR029016">
    <property type="entry name" value="GAF-like_dom_sf"/>
</dbReference>
<keyword evidence="3" id="KW-0805">Transcription regulation</keyword>
<dbReference type="InterPro" id="IPR012074">
    <property type="entry name" value="GAF_ANTAR"/>
</dbReference>
<evidence type="ECO:0000256" key="1">
    <source>
        <dbReference type="ARBA" id="ARBA00022679"/>
    </source>
</evidence>
<keyword evidence="1" id="KW-0808">Transferase</keyword>
<keyword evidence="7" id="KW-1185">Reference proteome</keyword>
<dbReference type="InterPro" id="IPR011006">
    <property type="entry name" value="CheY-like_superfamily"/>
</dbReference>
<protein>
    <submittedName>
        <fullName evidence="6">GAF and ANTAR domain-containing protein</fullName>
    </submittedName>
</protein>
<dbReference type="PROSITE" id="PS50921">
    <property type="entry name" value="ANTAR"/>
    <property type="match status" value="1"/>
</dbReference>
<evidence type="ECO:0000256" key="4">
    <source>
        <dbReference type="ARBA" id="ARBA00023163"/>
    </source>
</evidence>
<dbReference type="EMBL" id="JANYMP010000001">
    <property type="protein sequence ID" value="MCS7475911.1"/>
    <property type="molecule type" value="Genomic_DNA"/>
</dbReference>
<evidence type="ECO:0000256" key="3">
    <source>
        <dbReference type="ARBA" id="ARBA00023015"/>
    </source>
</evidence>
<dbReference type="Proteomes" id="UP001141259">
    <property type="component" value="Unassembled WGS sequence"/>
</dbReference>
<keyword evidence="2" id="KW-0418">Kinase</keyword>
<dbReference type="AlphaFoldDB" id="A0A9X2VFY9"/>
<dbReference type="InterPro" id="IPR036388">
    <property type="entry name" value="WH-like_DNA-bd_sf"/>
</dbReference>
<dbReference type="Gene3D" id="3.30.450.40">
    <property type="match status" value="1"/>
</dbReference>
<dbReference type="PIRSF" id="PIRSF036625">
    <property type="entry name" value="GAF_ANTAR"/>
    <property type="match status" value="1"/>
</dbReference>
<name>A0A9X2VFY9_9PSEU</name>